<gene>
    <name evidence="1" type="ORF">S01H1_63914</name>
</gene>
<evidence type="ECO:0000313" key="1">
    <source>
        <dbReference type="EMBL" id="GAG39324.1"/>
    </source>
</evidence>
<feature type="non-terminal residue" evidence="1">
    <location>
        <position position="52"/>
    </location>
</feature>
<protein>
    <submittedName>
        <fullName evidence="1">Uncharacterized protein</fullName>
    </submittedName>
</protein>
<dbReference type="AlphaFoldDB" id="X0X7V4"/>
<dbReference type="EMBL" id="BARS01042089">
    <property type="protein sequence ID" value="GAG39324.1"/>
    <property type="molecule type" value="Genomic_DNA"/>
</dbReference>
<accession>X0X7V4</accession>
<name>X0X7V4_9ZZZZ</name>
<comment type="caution">
    <text evidence="1">The sequence shown here is derived from an EMBL/GenBank/DDBJ whole genome shotgun (WGS) entry which is preliminary data.</text>
</comment>
<reference evidence="1" key="1">
    <citation type="journal article" date="2014" name="Front. Microbiol.">
        <title>High frequency of phylogenetically diverse reductive dehalogenase-homologous genes in deep subseafloor sedimentary metagenomes.</title>
        <authorList>
            <person name="Kawai M."/>
            <person name="Futagami T."/>
            <person name="Toyoda A."/>
            <person name="Takaki Y."/>
            <person name="Nishi S."/>
            <person name="Hori S."/>
            <person name="Arai W."/>
            <person name="Tsubouchi T."/>
            <person name="Morono Y."/>
            <person name="Uchiyama I."/>
            <person name="Ito T."/>
            <person name="Fujiyama A."/>
            <person name="Inagaki F."/>
            <person name="Takami H."/>
        </authorList>
    </citation>
    <scope>NUCLEOTIDE SEQUENCE</scope>
    <source>
        <strain evidence="1">Expedition CK06-06</strain>
    </source>
</reference>
<proteinExistence type="predicted"/>
<sequence>MHVVVINNWKKDTSELMQEIAIVLGITAYEVHQRMLCGSPTVLASFADPQQA</sequence>
<organism evidence="1">
    <name type="scientific">marine sediment metagenome</name>
    <dbReference type="NCBI Taxonomy" id="412755"/>
    <lineage>
        <taxon>unclassified sequences</taxon>
        <taxon>metagenomes</taxon>
        <taxon>ecological metagenomes</taxon>
    </lineage>
</organism>